<protein>
    <recommendedName>
        <fullName evidence="8">Vacuolar protein sorting-associated protein 54 C-terminal domain-containing protein</fullName>
    </recommendedName>
</protein>
<dbReference type="EMBL" id="JALLPJ020001220">
    <property type="protein sequence ID" value="KAL3773763.1"/>
    <property type="molecule type" value="Genomic_DNA"/>
</dbReference>
<gene>
    <name evidence="9" type="ORF">ACHAWO_012301</name>
</gene>
<keyword evidence="5" id="KW-0333">Golgi apparatus</keyword>
<comment type="similarity">
    <text evidence="2">Belongs to the VPS54 family.</text>
</comment>
<keyword evidence="10" id="KW-1185">Reference proteome</keyword>
<dbReference type="GO" id="GO:0015031">
    <property type="term" value="P:protein transport"/>
    <property type="evidence" value="ECO:0007669"/>
    <property type="project" value="UniProtKB-KW"/>
</dbReference>
<dbReference type="Pfam" id="PF07928">
    <property type="entry name" value="Vps54"/>
    <property type="match status" value="1"/>
</dbReference>
<feature type="compositionally biased region" description="Polar residues" evidence="7">
    <location>
        <begin position="37"/>
        <end position="47"/>
    </location>
</feature>
<proteinExistence type="inferred from homology"/>
<feature type="compositionally biased region" description="Basic and acidic residues" evidence="7">
    <location>
        <begin position="1329"/>
        <end position="1347"/>
    </location>
</feature>
<feature type="region of interest" description="Disordered" evidence="7">
    <location>
        <begin position="472"/>
        <end position="520"/>
    </location>
</feature>
<feature type="compositionally biased region" description="Polar residues" evidence="7">
    <location>
        <begin position="1371"/>
        <end position="1381"/>
    </location>
</feature>
<evidence type="ECO:0000256" key="4">
    <source>
        <dbReference type="ARBA" id="ARBA00022927"/>
    </source>
</evidence>
<feature type="compositionally biased region" description="Polar residues" evidence="7">
    <location>
        <begin position="221"/>
        <end position="233"/>
    </location>
</feature>
<feature type="region of interest" description="Disordered" evidence="7">
    <location>
        <begin position="84"/>
        <end position="163"/>
    </location>
</feature>
<evidence type="ECO:0000313" key="10">
    <source>
        <dbReference type="Proteomes" id="UP001530400"/>
    </source>
</evidence>
<name>A0ABD3NCL6_9STRA</name>
<feature type="compositionally biased region" description="Polar residues" evidence="7">
    <location>
        <begin position="1390"/>
        <end position="1400"/>
    </location>
</feature>
<reference evidence="9 10" key="1">
    <citation type="submission" date="2024-10" db="EMBL/GenBank/DDBJ databases">
        <title>Updated reference genomes for cyclostephanoid diatoms.</title>
        <authorList>
            <person name="Roberts W.R."/>
            <person name="Alverson A.J."/>
        </authorList>
    </citation>
    <scope>NUCLEOTIDE SEQUENCE [LARGE SCALE GENOMIC DNA]</scope>
    <source>
        <strain evidence="9 10">AJA010-31</strain>
    </source>
</reference>
<evidence type="ECO:0000256" key="2">
    <source>
        <dbReference type="ARBA" id="ARBA00009150"/>
    </source>
</evidence>
<feature type="compositionally biased region" description="Basic and acidic residues" evidence="7">
    <location>
        <begin position="90"/>
        <end position="100"/>
    </location>
</feature>
<dbReference type="Proteomes" id="UP001530400">
    <property type="component" value="Unassembled WGS sequence"/>
</dbReference>
<feature type="region of interest" description="Disordered" evidence="7">
    <location>
        <begin position="1321"/>
        <end position="1490"/>
    </location>
</feature>
<accession>A0ABD3NCL6</accession>
<evidence type="ECO:0000256" key="1">
    <source>
        <dbReference type="ARBA" id="ARBA00004601"/>
    </source>
</evidence>
<evidence type="ECO:0000313" key="9">
    <source>
        <dbReference type="EMBL" id="KAL3773763.1"/>
    </source>
</evidence>
<dbReference type="Gene3D" id="6.10.250.860">
    <property type="match status" value="1"/>
</dbReference>
<organism evidence="9 10">
    <name type="scientific">Cyclotella atomus</name>
    <dbReference type="NCBI Taxonomy" id="382360"/>
    <lineage>
        <taxon>Eukaryota</taxon>
        <taxon>Sar</taxon>
        <taxon>Stramenopiles</taxon>
        <taxon>Ochrophyta</taxon>
        <taxon>Bacillariophyta</taxon>
        <taxon>Coscinodiscophyceae</taxon>
        <taxon>Thalassiosirophycidae</taxon>
        <taxon>Stephanodiscales</taxon>
        <taxon>Stephanodiscaceae</taxon>
        <taxon>Cyclotella</taxon>
    </lineage>
</organism>
<comment type="caution">
    <text evidence="9">The sequence shown here is derived from an EMBL/GenBank/DDBJ whole genome shotgun (WGS) entry which is preliminary data.</text>
</comment>
<evidence type="ECO:0000256" key="3">
    <source>
        <dbReference type="ARBA" id="ARBA00022448"/>
    </source>
</evidence>
<keyword evidence="3" id="KW-0813">Transport</keyword>
<comment type="subcellular location">
    <subcellularLocation>
        <location evidence="1">Golgi apparatus</location>
        <location evidence="1">trans-Golgi network</location>
    </subcellularLocation>
</comment>
<dbReference type="GO" id="GO:0005794">
    <property type="term" value="C:Golgi apparatus"/>
    <property type="evidence" value="ECO:0007669"/>
    <property type="project" value="UniProtKB-SubCell"/>
</dbReference>
<dbReference type="InterPro" id="IPR039745">
    <property type="entry name" value="Vps54"/>
</dbReference>
<feature type="compositionally biased region" description="Low complexity" evidence="7">
    <location>
        <begin position="48"/>
        <end position="67"/>
    </location>
</feature>
<feature type="compositionally biased region" description="Polar residues" evidence="7">
    <location>
        <begin position="500"/>
        <end position="514"/>
    </location>
</feature>
<dbReference type="PANTHER" id="PTHR12965:SF0">
    <property type="entry name" value="VACUOLAR PROTEIN SORTING-ASSOCIATED PROTEIN 54"/>
    <property type="match status" value="1"/>
</dbReference>
<evidence type="ECO:0000256" key="5">
    <source>
        <dbReference type="ARBA" id="ARBA00023034"/>
    </source>
</evidence>
<evidence type="ECO:0000256" key="6">
    <source>
        <dbReference type="ARBA" id="ARBA00023054"/>
    </source>
</evidence>
<sequence length="1490" mass="162357">MTQVLKKRTNKQLIMKSPLGSIVEAGNTADGDANANMMTSRSAGSDLSDNISNQHNNNESSEANSQADTRKRALDEARMVLTALNAAPQKESKQEIEAVKPPHPPPEDTPDLSKATPKTRSDAVAAAKRRAEERRKSSATSISKHGSPNKPTAATTTTTTNETILSNTNETNSMDWFNLLGPVANPSGIDLPRDLYNYSSSAHTSSHSSHRRPSRHGSGHNNSISNDHIGSSPTESYATSLLNAAGMQDLASYASYAESTTSVAMESMTKNLDDITGWFDHYSRKYLGTLPGIDGALDNEADGNDGGLVSNLRRGRDQVIWEEYEPEFGPEDVPELQREELPMEIEELDLGSVEEYLRRCGMLGMRFEDRGGGFRVMRERMERRRRGESVDEECYVAASSATNLRGEETIIDVPKAIEVVPDLFFSQYFDLTDPICFEKLLVVSDEEVAEIRAKEAELHALAEQKVKEAEEVAKRDAENGVVAPRPPPRHPHNTDGTDDGMSQLTNLPNQSGASLTKDAHRTKTPVDGNVITLRKPETFTAHLDAIELALLEQVRSKSSSFFRETNRFSELQHLVTASVDEVRSLRTDLQSLRERCVTNVELVPIMDDSRKDLRQISRVLEAAEDVVNCKASIASLMSAGDHLGAVEAIGLARSLLAATPDGGNEDAAENDANAANGENDSCHLPQHKLCLGKLKALSKVGEQLNEYQKLVVRNLTDELVDTFLSWGTSQSTAGDDAGSGSVDYRAPPRVALSFDRRSKIRGVVQSLRICGQLPGAGVAYQKRLCELISVTVKAIVTECVADAKTTARNGNAEPGAQPRGTMAGVASMSLEQFIDCINMLFEQVLGLLWGAVAVNKFCIEEGLVFDHKINNSGTKTSDSGSENGHSNDNAQHTPSATAAALAAAVDLAEKSVSELLRLRREAHSLVSFDGMRQLWDTSLTFTLQLERFSGRKAYGLRSTLLAQAKSFVERKHEANMSTLAAAMDSERWVQCNVSAERQAALNRLCSGRAAFTSRNANQRNTDSIASPSAVASSREKMADAEVEGNQYKVVWSCLLLLEMIMDDVACAAHFQTLATNVVGKVAELFRLFNTRTTQLVLGAGAIHSAARLKSINAKHLSIVTQCIALILAILPHVRAALMAQLPTKQHALLSDLDKIKTDYSDHNEKILGKLVSIIGGIVEHSLAAKIPQTNFDNVATTSSLSVEAGDENFECSPFIDSVVTNTKKMHQVLNVMLPPELLRDVFSQIFAYLDNKVPSLYKDFAVVKVDPNAPNKPRFIMPTTEVGKRRMVKEVEHMTKTLNCLAGVQPWHFTAMKVLQRELDIEEEEPELPTDKDIQSYGESDEKKETDDAPSSDASVLTQTELTETGDAPSSDASVRPQTEQAETDDAPSSDASVRPQSEQAGPRESPSISEPAALVDHDKPTSSEEAESDDIKEIDSPIETSLDSGHSPEDSSQMKPMMDLSEDPSLGADANPLEDNPAGQNADEDDNDI</sequence>
<evidence type="ECO:0000259" key="8">
    <source>
        <dbReference type="Pfam" id="PF07928"/>
    </source>
</evidence>
<feature type="compositionally biased region" description="Polar residues" evidence="7">
    <location>
        <begin position="140"/>
        <end position="150"/>
    </location>
</feature>
<feature type="domain" description="Vacuolar protein sorting-associated protein 54 C-terminal" evidence="8">
    <location>
        <begin position="1045"/>
        <end position="1174"/>
    </location>
</feature>
<feature type="compositionally biased region" description="Polar residues" evidence="7">
    <location>
        <begin position="1352"/>
        <end position="1363"/>
    </location>
</feature>
<keyword evidence="4" id="KW-0653">Protein transport</keyword>
<keyword evidence="6" id="KW-0175">Coiled coil</keyword>
<feature type="compositionally biased region" description="Low complexity" evidence="7">
    <location>
        <begin position="152"/>
        <end position="163"/>
    </location>
</feature>
<feature type="region of interest" description="Disordered" evidence="7">
    <location>
        <begin position="200"/>
        <end position="233"/>
    </location>
</feature>
<feature type="compositionally biased region" description="Basic residues" evidence="7">
    <location>
        <begin position="208"/>
        <end position="218"/>
    </location>
</feature>
<feature type="compositionally biased region" description="Polar residues" evidence="7">
    <location>
        <begin position="1439"/>
        <end position="1455"/>
    </location>
</feature>
<dbReference type="PANTHER" id="PTHR12965">
    <property type="entry name" value="VACUOLAR PROTEIN SORTING 54"/>
    <property type="match status" value="1"/>
</dbReference>
<dbReference type="InterPro" id="IPR012501">
    <property type="entry name" value="Vps54_C"/>
</dbReference>
<feature type="region of interest" description="Disordered" evidence="7">
    <location>
        <begin position="29"/>
        <end position="70"/>
    </location>
</feature>
<feature type="region of interest" description="Disordered" evidence="7">
    <location>
        <begin position="874"/>
        <end position="895"/>
    </location>
</feature>
<evidence type="ECO:0000256" key="7">
    <source>
        <dbReference type="SAM" id="MobiDB-lite"/>
    </source>
</evidence>